<proteinExistence type="predicted"/>
<sequence length="63" mass="7793">MRNYFYFDEHCTKMLEHSMQQQKEKKNTPIEREIVMINKDSSIMSFQDLYRVILLYIFISPRN</sequence>
<protein>
    <submittedName>
        <fullName evidence="1">Uncharacterized protein</fullName>
    </submittedName>
</protein>
<comment type="caution">
    <text evidence="1">The sequence shown here is derived from an EMBL/GenBank/DDBJ whole genome shotgun (WGS) entry which is preliminary data.</text>
</comment>
<dbReference type="AlphaFoldDB" id="A0A3M7T0D8"/>
<keyword evidence="2" id="KW-1185">Reference proteome</keyword>
<evidence type="ECO:0000313" key="1">
    <source>
        <dbReference type="EMBL" id="RNA41533.1"/>
    </source>
</evidence>
<name>A0A3M7T0D8_BRAPC</name>
<evidence type="ECO:0000313" key="2">
    <source>
        <dbReference type="Proteomes" id="UP000276133"/>
    </source>
</evidence>
<dbReference type="Proteomes" id="UP000276133">
    <property type="component" value="Unassembled WGS sequence"/>
</dbReference>
<accession>A0A3M7T0D8</accession>
<reference evidence="1 2" key="1">
    <citation type="journal article" date="2018" name="Sci. Rep.">
        <title>Genomic signatures of local adaptation to the degree of environmental predictability in rotifers.</title>
        <authorList>
            <person name="Franch-Gras L."/>
            <person name="Hahn C."/>
            <person name="Garcia-Roger E.M."/>
            <person name="Carmona M.J."/>
            <person name="Serra M."/>
            <person name="Gomez A."/>
        </authorList>
    </citation>
    <scope>NUCLEOTIDE SEQUENCE [LARGE SCALE GENOMIC DNA]</scope>
    <source>
        <strain evidence="1">HYR1</strain>
    </source>
</reference>
<gene>
    <name evidence="1" type="ORF">BpHYR1_007657</name>
</gene>
<organism evidence="1 2">
    <name type="scientific">Brachionus plicatilis</name>
    <name type="common">Marine rotifer</name>
    <name type="synonym">Brachionus muelleri</name>
    <dbReference type="NCBI Taxonomy" id="10195"/>
    <lineage>
        <taxon>Eukaryota</taxon>
        <taxon>Metazoa</taxon>
        <taxon>Spiralia</taxon>
        <taxon>Gnathifera</taxon>
        <taxon>Rotifera</taxon>
        <taxon>Eurotatoria</taxon>
        <taxon>Monogononta</taxon>
        <taxon>Pseudotrocha</taxon>
        <taxon>Ploima</taxon>
        <taxon>Brachionidae</taxon>
        <taxon>Brachionus</taxon>
    </lineage>
</organism>
<dbReference type="EMBL" id="REGN01000489">
    <property type="protein sequence ID" value="RNA41533.1"/>
    <property type="molecule type" value="Genomic_DNA"/>
</dbReference>